<keyword evidence="1" id="KW-0732">Signal</keyword>
<dbReference type="SMART" id="SM00186">
    <property type="entry name" value="FBG"/>
    <property type="match status" value="1"/>
</dbReference>
<keyword evidence="4" id="KW-1185">Reference proteome</keyword>
<dbReference type="Pfam" id="PF00147">
    <property type="entry name" value="Fibrinogen_C"/>
    <property type="match status" value="1"/>
</dbReference>
<name>A0A3L5TVB4_MYTGA</name>
<dbReference type="InterPro" id="IPR050373">
    <property type="entry name" value="Fibrinogen_C-term_domain"/>
</dbReference>
<gene>
    <name evidence="3" type="ORF">AM593_01931</name>
</gene>
<sequence>MYKIFLWLVLLNSGLVVCCSKDVPMVRAVRNDREPSEDDVRVDKMMQELQESKGERETQRIFDLLKQDTKGICSPIAKYKDCTELKKKTKKKLNDGVYKIYPWGDNPVQAYCDMTTDGGGWTVMLKRYSGSVGFKRTWKECENGFGDINGDFWFGNNYINMLTSSGKYELRVDMVDKNNKTVYAVYKTFVVGDSASKYKLTVGGYSGNAGDSLTRHNGLKFTTVDQDNDTFKTNCADYNTGSWWYFHCSTCDLSRTDKKPYWGSVISKPVYLTLQYLTVILGKCQYRPKSVIAVSESNVFWRRICV</sequence>
<dbReference type="CDD" id="cd00087">
    <property type="entry name" value="FReD"/>
    <property type="match status" value="1"/>
</dbReference>
<feature type="chain" id="PRO_5018267436" description="Fibrinogen C-terminal domain-containing protein" evidence="1">
    <location>
        <begin position="21"/>
        <end position="306"/>
    </location>
</feature>
<evidence type="ECO:0000313" key="3">
    <source>
        <dbReference type="EMBL" id="OPL33897.1"/>
    </source>
</evidence>
<evidence type="ECO:0000259" key="2">
    <source>
        <dbReference type="PROSITE" id="PS51406"/>
    </source>
</evidence>
<dbReference type="NCBIfam" id="NF040941">
    <property type="entry name" value="GGGWT_bact"/>
    <property type="match status" value="1"/>
</dbReference>
<dbReference type="PROSITE" id="PS51406">
    <property type="entry name" value="FIBRINOGEN_C_2"/>
    <property type="match status" value="1"/>
</dbReference>
<accession>A0A3L5TVB4</accession>
<feature type="non-terminal residue" evidence="3">
    <location>
        <position position="1"/>
    </location>
</feature>
<comment type="caution">
    <text evidence="3">The sequence shown here is derived from an EMBL/GenBank/DDBJ whole genome shotgun (WGS) entry which is preliminary data.</text>
</comment>
<dbReference type="InterPro" id="IPR014716">
    <property type="entry name" value="Fibrinogen_a/b/g_C_1"/>
</dbReference>
<dbReference type="InterPro" id="IPR036056">
    <property type="entry name" value="Fibrinogen-like_C"/>
</dbReference>
<feature type="non-terminal residue" evidence="3">
    <location>
        <position position="306"/>
    </location>
</feature>
<dbReference type="SMR" id="A0A3L5TVB4"/>
<proteinExistence type="predicted"/>
<protein>
    <recommendedName>
        <fullName evidence="2">Fibrinogen C-terminal domain-containing protein</fullName>
    </recommendedName>
</protein>
<evidence type="ECO:0000313" key="4">
    <source>
        <dbReference type="Proteomes" id="UP000266721"/>
    </source>
</evidence>
<dbReference type="Gene3D" id="3.90.215.10">
    <property type="entry name" value="Gamma Fibrinogen, chain A, domain 1"/>
    <property type="match status" value="1"/>
</dbReference>
<feature type="domain" description="Fibrinogen C-terminal" evidence="2">
    <location>
        <begin position="73"/>
        <end position="248"/>
    </location>
</feature>
<dbReference type="Proteomes" id="UP000266721">
    <property type="component" value="Unassembled WGS sequence"/>
</dbReference>
<dbReference type="InterPro" id="IPR002181">
    <property type="entry name" value="Fibrinogen_a/b/g_C_dom"/>
</dbReference>
<dbReference type="PANTHER" id="PTHR19143">
    <property type="entry name" value="FIBRINOGEN/TENASCIN/ANGIOPOEITIN"/>
    <property type="match status" value="1"/>
</dbReference>
<evidence type="ECO:0000256" key="1">
    <source>
        <dbReference type="SAM" id="SignalP"/>
    </source>
</evidence>
<reference evidence="3 4" key="1">
    <citation type="journal article" date="2016" name="PLoS ONE">
        <title>A First Insight into the Genome of the Filter-Feeder Mussel Mytilus galloprovincialis.</title>
        <authorList>
            <person name="Murgarella M."/>
            <person name="Puiu D."/>
            <person name="Novoa B."/>
            <person name="Figueras A."/>
            <person name="Posada D."/>
            <person name="Canchaya C."/>
        </authorList>
    </citation>
    <scope>NUCLEOTIDE SEQUENCE [LARGE SCALE GENOMIC DNA]</scope>
    <source>
        <tissue evidence="3">Muscle</tissue>
    </source>
</reference>
<dbReference type="EMBL" id="KV581179">
    <property type="protein sequence ID" value="OPL33897.1"/>
    <property type="molecule type" value="Genomic_DNA"/>
</dbReference>
<feature type="signal peptide" evidence="1">
    <location>
        <begin position="1"/>
        <end position="20"/>
    </location>
</feature>
<dbReference type="GO" id="GO:0005615">
    <property type="term" value="C:extracellular space"/>
    <property type="evidence" value="ECO:0007669"/>
    <property type="project" value="TreeGrafter"/>
</dbReference>
<dbReference type="AlphaFoldDB" id="A0A3L5TVB4"/>
<dbReference type="SUPFAM" id="SSF56496">
    <property type="entry name" value="Fibrinogen C-terminal domain-like"/>
    <property type="match status" value="1"/>
</dbReference>
<organism evidence="3 4">
    <name type="scientific">Mytilus galloprovincialis</name>
    <name type="common">Mediterranean mussel</name>
    <dbReference type="NCBI Taxonomy" id="29158"/>
    <lineage>
        <taxon>Eukaryota</taxon>
        <taxon>Metazoa</taxon>
        <taxon>Spiralia</taxon>
        <taxon>Lophotrochozoa</taxon>
        <taxon>Mollusca</taxon>
        <taxon>Bivalvia</taxon>
        <taxon>Autobranchia</taxon>
        <taxon>Pteriomorphia</taxon>
        <taxon>Mytilida</taxon>
        <taxon>Mytiloidea</taxon>
        <taxon>Mytilidae</taxon>
        <taxon>Mytilinae</taxon>
        <taxon>Mytilus</taxon>
    </lineage>
</organism>